<evidence type="ECO:0008006" key="5">
    <source>
        <dbReference type="Google" id="ProtNLM"/>
    </source>
</evidence>
<dbReference type="InterPro" id="IPR050194">
    <property type="entry name" value="Glycosyltransferase_grp1"/>
</dbReference>
<reference evidence="3 4" key="1">
    <citation type="journal article" date="2016" name="Nat. Commun.">
        <title>Thousands of microbial genomes shed light on interconnected biogeochemical processes in an aquifer system.</title>
        <authorList>
            <person name="Anantharaman K."/>
            <person name="Brown C.T."/>
            <person name="Hug L.A."/>
            <person name="Sharon I."/>
            <person name="Castelle C.J."/>
            <person name="Probst A.J."/>
            <person name="Thomas B.C."/>
            <person name="Singh A."/>
            <person name="Wilkins M.J."/>
            <person name="Karaoz U."/>
            <person name="Brodie E.L."/>
            <person name="Williams K.H."/>
            <person name="Hubbard S.S."/>
            <person name="Banfield J.F."/>
        </authorList>
    </citation>
    <scope>NUCLEOTIDE SEQUENCE [LARGE SCALE GENOMIC DNA]</scope>
</reference>
<dbReference type="PANTHER" id="PTHR45947:SF13">
    <property type="entry name" value="TRANSFERASE"/>
    <property type="match status" value="1"/>
</dbReference>
<dbReference type="EMBL" id="MHHZ01000002">
    <property type="protein sequence ID" value="OGY42590.1"/>
    <property type="molecule type" value="Genomic_DNA"/>
</dbReference>
<dbReference type="SUPFAM" id="SSF53756">
    <property type="entry name" value="UDP-Glycosyltransferase/glycogen phosphorylase"/>
    <property type="match status" value="1"/>
</dbReference>
<dbReference type="GO" id="GO:0016757">
    <property type="term" value="F:glycosyltransferase activity"/>
    <property type="evidence" value="ECO:0007669"/>
    <property type="project" value="InterPro"/>
</dbReference>
<evidence type="ECO:0000313" key="4">
    <source>
        <dbReference type="Proteomes" id="UP000176498"/>
    </source>
</evidence>
<dbReference type="InterPro" id="IPR001296">
    <property type="entry name" value="Glyco_trans_1"/>
</dbReference>
<dbReference type="Pfam" id="PF00534">
    <property type="entry name" value="Glycos_transf_1"/>
    <property type="match status" value="1"/>
</dbReference>
<feature type="domain" description="Glycosyl transferase family 1" evidence="1">
    <location>
        <begin position="216"/>
        <end position="374"/>
    </location>
</feature>
<evidence type="ECO:0000313" key="3">
    <source>
        <dbReference type="EMBL" id="OGY42590.1"/>
    </source>
</evidence>
<dbReference type="Pfam" id="PF13439">
    <property type="entry name" value="Glyco_transf_4"/>
    <property type="match status" value="1"/>
</dbReference>
<dbReference type="InterPro" id="IPR028098">
    <property type="entry name" value="Glyco_trans_4-like_N"/>
</dbReference>
<evidence type="ECO:0000259" key="1">
    <source>
        <dbReference type="Pfam" id="PF00534"/>
    </source>
</evidence>
<proteinExistence type="predicted"/>
<organism evidence="3 4">
    <name type="scientific">Candidatus Buchananbacteria bacterium RBG_13_36_9</name>
    <dbReference type="NCBI Taxonomy" id="1797530"/>
    <lineage>
        <taxon>Bacteria</taxon>
        <taxon>Candidatus Buchananiibacteriota</taxon>
    </lineage>
</organism>
<dbReference type="Gene3D" id="3.40.50.2000">
    <property type="entry name" value="Glycogen Phosphorylase B"/>
    <property type="match status" value="2"/>
</dbReference>
<protein>
    <recommendedName>
        <fullName evidence="5">Glycosyltransferase subfamily 4-like N-terminal domain-containing protein</fullName>
    </recommendedName>
</protein>
<dbReference type="PANTHER" id="PTHR45947">
    <property type="entry name" value="SULFOQUINOVOSYL TRANSFERASE SQD2"/>
    <property type="match status" value="1"/>
</dbReference>
<feature type="domain" description="Glycosyltransferase subfamily 4-like N-terminal" evidence="2">
    <location>
        <begin position="16"/>
        <end position="209"/>
    </location>
</feature>
<comment type="caution">
    <text evidence="3">The sequence shown here is derived from an EMBL/GenBank/DDBJ whole genome shotgun (WGS) entry which is preliminary data.</text>
</comment>
<dbReference type="Proteomes" id="UP000176498">
    <property type="component" value="Unassembled WGS sequence"/>
</dbReference>
<sequence>MKICLINNLYKPYRRGGAEVVFSNIVKELQKDGQDVFVITISAKPEKTNFFVAAMDNIRIYRFYPKNIFSFIDINQQPVWKRAIWHIIDTFNIHSYRQVRKILKKEKPDLVLSHNLKGLGYLTLAAIKSLKIKNIHTLHDVQLINPSGLIIKDQEKIPWHYYGYMLICRIIFDSPETVISPSKWLLNLYHQYGFFKKSKEIVLPNPIILEPGDYKKVINEQTINYLFLGQLEKHKGILLLLEVFEEFAKHNPCKLYIVGKGRLGKELQEKYSQAAWLEFMGYIPSNMLSQQVFKKVHYAILPSLCYENSPTLIYDSFNCGTPVIASAIGGSPELVQEGVNGYLFEPGNKISLLNKLNFSRQNMDRFTQMSENAKIRAKEFDIKKYIYKLLQL</sequence>
<dbReference type="AlphaFoldDB" id="A0A1G1XSI9"/>
<gene>
    <name evidence="3" type="ORF">A2Y82_01755</name>
</gene>
<evidence type="ECO:0000259" key="2">
    <source>
        <dbReference type="Pfam" id="PF13439"/>
    </source>
</evidence>
<dbReference type="CDD" id="cd03823">
    <property type="entry name" value="GT4_ExpE7-like"/>
    <property type="match status" value="1"/>
</dbReference>
<accession>A0A1G1XSI9</accession>
<name>A0A1G1XSI9_9BACT</name>